<evidence type="ECO:0000256" key="10">
    <source>
        <dbReference type="ARBA" id="ARBA00022842"/>
    </source>
</evidence>
<evidence type="ECO:0000256" key="4">
    <source>
        <dbReference type="ARBA" id="ARBA00022475"/>
    </source>
</evidence>
<dbReference type="PROSITE" id="PS00154">
    <property type="entry name" value="ATPASE_E1_E2"/>
    <property type="match status" value="1"/>
</dbReference>
<comment type="similarity">
    <text evidence="2 15">Belongs to the cation transport ATPase (P-type) (TC 3.A.3) family. Type IB subfamily.</text>
</comment>
<keyword evidence="8 15" id="KW-0547">Nucleotide-binding</keyword>
<keyword evidence="5" id="KW-0597">Phosphoprotein</keyword>
<dbReference type="SUPFAM" id="SSF55008">
    <property type="entry name" value="HMA, heavy metal-associated domain"/>
    <property type="match status" value="1"/>
</dbReference>
<evidence type="ECO:0000313" key="19">
    <source>
        <dbReference type="Proteomes" id="UP000829517"/>
    </source>
</evidence>
<dbReference type="Gene3D" id="3.40.50.1000">
    <property type="entry name" value="HAD superfamily/HAD-like"/>
    <property type="match status" value="1"/>
</dbReference>
<dbReference type="Pfam" id="PF12156">
    <property type="entry name" value="ATPase-cat_bd"/>
    <property type="match status" value="1"/>
</dbReference>
<keyword evidence="11" id="KW-1278">Translocase</keyword>
<dbReference type="InterPro" id="IPR021993">
    <property type="entry name" value="ATPase-cat-bd"/>
</dbReference>
<dbReference type="Gene3D" id="3.30.70.100">
    <property type="match status" value="1"/>
</dbReference>
<dbReference type="InterPro" id="IPR008250">
    <property type="entry name" value="ATPase_P-typ_transduc_dom_A_sf"/>
</dbReference>
<dbReference type="Pfam" id="PF00122">
    <property type="entry name" value="E1-E2_ATPase"/>
    <property type="match status" value="1"/>
</dbReference>
<keyword evidence="19" id="KW-1185">Reference proteome</keyword>
<evidence type="ECO:0000256" key="13">
    <source>
        <dbReference type="ARBA" id="ARBA00023065"/>
    </source>
</evidence>
<feature type="transmembrane region" description="Helical" evidence="15">
    <location>
        <begin position="761"/>
        <end position="785"/>
    </location>
</feature>
<evidence type="ECO:0000259" key="17">
    <source>
        <dbReference type="Pfam" id="PF12156"/>
    </source>
</evidence>
<dbReference type="InterPro" id="IPR036412">
    <property type="entry name" value="HAD-like_sf"/>
</dbReference>
<reference evidence="18 19" key="1">
    <citation type="submission" date="2021-01" db="EMBL/GenBank/DDBJ databases">
        <title>Genome sequencing of Joostella atrarenae M1-2 (= KCTC 23194).</title>
        <authorList>
            <person name="Zakaria M.R."/>
            <person name="Lam M.Q."/>
            <person name="Chong C.S."/>
        </authorList>
    </citation>
    <scope>NUCLEOTIDE SEQUENCE [LARGE SCALE GENOMIC DNA]</scope>
    <source>
        <strain evidence="18 19">M1-2</strain>
    </source>
</reference>
<evidence type="ECO:0000259" key="16">
    <source>
        <dbReference type="Pfam" id="PF00122"/>
    </source>
</evidence>
<evidence type="ECO:0000256" key="3">
    <source>
        <dbReference type="ARBA" id="ARBA00022448"/>
    </source>
</evidence>
<name>A0ABS9J4P2_9FLAO</name>
<feature type="domain" description="Putative metal-binding" evidence="17">
    <location>
        <begin position="4"/>
        <end position="78"/>
    </location>
</feature>
<evidence type="ECO:0000256" key="6">
    <source>
        <dbReference type="ARBA" id="ARBA00022692"/>
    </source>
</evidence>
<dbReference type="InterPro" id="IPR036163">
    <property type="entry name" value="HMA_dom_sf"/>
</dbReference>
<dbReference type="NCBIfam" id="TIGR01494">
    <property type="entry name" value="ATPase_P-type"/>
    <property type="match status" value="1"/>
</dbReference>
<keyword evidence="4 15" id="KW-1003">Cell membrane</keyword>
<dbReference type="InterPro" id="IPR059000">
    <property type="entry name" value="ATPase_P-type_domA"/>
</dbReference>
<evidence type="ECO:0000256" key="15">
    <source>
        <dbReference type="RuleBase" id="RU362081"/>
    </source>
</evidence>
<dbReference type="PRINTS" id="PR00943">
    <property type="entry name" value="CUATPASE"/>
</dbReference>
<keyword evidence="7 15" id="KW-0479">Metal-binding</keyword>
<feature type="transmembrane region" description="Helical" evidence="15">
    <location>
        <begin position="239"/>
        <end position="257"/>
    </location>
</feature>
<keyword evidence="13" id="KW-0406">Ion transport</keyword>
<dbReference type="Proteomes" id="UP000829517">
    <property type="component" value="Unassembled WGS sequence"/>
</dbReference>
<keyword evidence="9 15" id="KW-0067">ATP-binding</keyword>
<evidence type="ECO:0000256" key="12">
    <source>
        <dbReference type="ARBA" id="ARBA00022989"/>
    </source>
</evidence>
<evidence type="ECO:0000256" key="8">
    <source>
        <dbReference type="ARBA" id="ARBA00022741"/>
    </source>
</evidence>
<dbReference type="InterPro" id="IPR001757">
    <property type="entry name" value="P_typ_ATPase"/>
</dbReference>
<dbReference type="InterPro" id="IPR027256">
    <property type="entry name" value="P-typ_ATPase_IB"/>
</dbReference>
<dbReference type="Gene3D" id="3.40.1110.10">
    <property type="entry name" value="Calcium-transporting ATPase, cytoplasmic domain N"/>
    <property type="match status" value="1"/>
</dbReference>
<comment type="subcellular location">
    <subcellularLocation>
        <location evidence="1">Cell membrane</location>
        <topology evidence="1">Multi-pass membrane protein</topology>
    </subcellularLocation>
</comment>
<evidence type="ECO:0000256" key="5">
    <source>
        <dbReference type="ARBA" id="ARBA00022553"/>
    </source>
</evidence>
<evidence type="ECO:0000313" key="18">
    <source>
        <dbReference type="EMBL" id="MCF8715388.1"/>
    </source>
</evidence>
<keyword evidence="3" id="KW-0813">Transport</keyword>
<evidence type="ECO:0000256" key="1">
    <source>
        <dbReference type="ARBA" id="ARBA00004651"/>
    </source>
</evidence>
<dbReference type="InterPro" id="IPR023299">
    <property type="entry name" value="ATPase_P-typ_cyto_dom_N"/>
</dbReference>
<feature type="transmembrane region" description="Helical" evidence="15">
    <location>
        <begin position="418"/>
        <end position="436"/>
    </location>
</feature>
<dbReference type="PANTHER" id="PTHR43520:SF5">
    <property type="entry name" value="CATION-TRANSPORTING P-TYPE ATPASE-RELATED"/>
    <property type="match status" value="1"/>
</dbReference>
<dbReference type="InterPro" id="IPR023298">
    <property type="entry name" value="ATPase_P-typ_TM_dom_sf"/>
</dbReference>
<evidence type="ECO:0000256" key="9">
    <source>
        <dbReference type="ARBA" id="ARBA00022840"/>
    </source>
</evidence>
<sequence length="790" mass="88865">MRDSCFHCGLDCEQDSLVFDDKIFCCNGCKTVYAIFSENNLTSYYDLEKTPGTTPTQIQGKYDFLENEKIVKSLVEFNDDDLQIVSLYIPTIHCSSCIWVLENLHKLNSNIKNSQVNFPKKTIRITYKTSEYDLKKVVLLLASIGYEPKINLENKNTEIESLDRSIIYKLGIAGFAFGNIMFLSFPEYFEVGEFWLEQYKPFFRWIMFAFSLPVVFYASSDYFISAYKGIKSKILNIDLPIALGIAVLFTRSCYEIITGVGQGFFDSLAGLVFFLLIGKFFQQKTYSFLSFERSYKSYFPIGVTIIKSDNNEENIPVQDVKKGDRILIRSEEIIPVDSILIKGDAAIDYSFVTGESDVVKKESGDKIFAGGKQKKNVIEIEALKTVSQSYLTQLWSNDAFKKEGHANFKSITDQISKYFTIVILTIAFLSLFYWIWKDASKAAYVFTAILIIACPCALALSAPFTLGNLLRIFGKKGFYLKDGHVIEKLAKIDTVIFDKTGTITASNQHAITYEGDALNDDEEILLKSTLRGSNHPLSRQLYELLKSNNIIPLDEFKETTGKGLEARIKNQNIKIGSANFVTQGNTKSALKTSVHISTNNQYKGKYVFYNQYRKGISKLFNKLSKKYSLVILSGDNASEKENLCKLLPVKTKLLFNQQPQDKLIYIRHHQEEGAKILMIGDGLNDAGALKQSNVGVAISENVNIFSPACDAILDAKKITEINKYLSSCKKGINIIKASFILSFIYNIIGLSFAVTGHLSPVVAAILMPLSSISVVVFTTLCTNYCTRKLN</sequence>
<evidence type="ECO:0000256" key="2">
    <source>
        <dbReference type="ARBA" id="ARBA00006024"/>
    </source>
</evidence>
<comment type="caution">
    <text evidence="18">The sequence shown here is derived from an EMBL/GenBank/DDBJ whole genome shotgun (WGS) entry which is preliminary data.</text>
</comment>
<keyword evidence="14 15" id="KW-0472">Membrane</keyword>
<dbReference type="Gene3D" id="2.70.150.10">
    <property type="entry name" value="Calcium-transporting ATPase, cytoplasmic transduction domain A"/>
    <property type="match status" value="1"/>
</dbReference>
<feature type="transmembrane region" description="Helical" evidence="15">
    <location>
        <begin position="205"/>
        <end position="227"/>
    </location>
</feature>
<accession>A0ABS9J4P2</accession>
<keyword evidence="6 15" id="KW-0812">Transmembrane</keyword>
<keyword evidence="12 15" id="KW-1133">Transmembrane helix</keyword>
<dbReference type="SUPFAM" id="SSF81665">
    <property type="entry name" value="Calcium ATPase, transmembrane domain M"/>
    <property type="match status" value="1"/>
</dbReference>
<proteinExistence type="inferred from homology"/>
<evidence type="ECO:0000256" key="14">
    <source>
        <dbReference type="ARBA" id="ARBA00023136"/>
    </source>
</evidence>
<gene>
    <name evidence="18" type="ORF">JM658_11160</name>
</gene>
<dbReference type="RefSeq" id="WP_236959352.1">
    <property type="nucleotide sequence ID" value="NZ_JAETXX010000007.1"/>
</dbReference>
<feature type="transmembrane region" description="Helical" evidence="15">
    <location>
        <begin position="442"/>
        <end position="466"/>
    </location>
</feature>
<feature type="transmembrane region" description="Helical" evidence="15">
    <location>
        <begin position="734"/>
        <end position="755"/>
    </location>
</feature>
<dbReference type="SUPFAM" id="SSF81653">
    <property type="entry name" value="Calcium ATPase, transduction domain A"/>
    <property type="match status" value="1"/>
</dbReference>
<organism evidence="18 19">
    <name type="scientific">Joostella atrarenae</name>
    <dbReference type="NCBI Taxonomy" id="679257"/>
    <lineage>
        <taxon>Bacteria</taxon>
        <taxon>Pseudomonadati</taxon>
        <taxon>Bacteroidota</taxon>
        <taxon>Flavobacteriia</taxon>
        <taxon>Flavobacteriales</taxon>
        <taxon>Flavobacteriaceae</taxon>
        <taxon>Joostella</taxon>
    </lineage>
</organism>
<protein>
    <submittedName>
        <fullName evidence="18">Heavy metal translocating P-type ATPase metal-binding domain-containing protein</fullName>
    </submittedName>
</protein>
<dbReference type="EMBL" id="JAETXX010000007">
    <property type="protein sequence ID" value="MCF8715388.1"/>
    <property type="molecule type" value="Genomic_DNA"/>
</dbReference>
<feature type="domain" description="P-type ATPase A" evidence="16">
    <location>
        <begin position="303"/>
        <end position="395"/>
    </location>
</feature>
<dbReference type="PRINTS" id="PR00119">
    <property type="entry name" value="CATATPASE"/>
</dbReference>
<feature type="transmembrane region" description="Helical" evidence="15">
    <location>
        <begin position="166"/>
        <end position="185"/>
    </location>
</feature>
<dbReference type="NCBIfam" id="TIGR01525">
    <property type="entry name" value="ATPase-IB_hvy"/>
    <property type="match status" value="1"/>
</dbReference>
<feature type="transmembrane region" description="Helical" evidence="15">
    <location>
        <begin position="263"/>
        <end position="281"/>
    </location>
</feature>
<keyword evidence="10" id="KW-0460">Magnesium</keyword>
<dbReference type="InterPro" id="IPR018303">
    <property type="entry name" value="ATPase_P-typ_P_site"/>
</dbReference>
<dbReference type="PANTHER" id="PTHR43520">
    <property type="entry name" value="ATP7, ISOFORM B"/>
    <property type="match status" value="1"/>
</dbReference>
<evidence type="ECO:0000256" key="7">
    <source>
        <dbReference type="ARBA" id="ARBA00022723"/>
    </source>
</evidence>
<dbReference type="Pfam" id="PF00702">
    <property type="entry name" value="Hydrolase"/>
    <property type="match status" value="1"/>
</dbReference>
<dbReference type="InterPro" id="IPR023214">
    <property type="entry name" value="HAD_sf"/>
</dbReference>
<evidence type="ECO:0000256" key="11">
    <source>
        <dbReference type="ARBA" id="ARBA00022967"/>
    </source>
</evidence>
<dbReference type="SUPFAM" id="SSF56784">
    <property type="entry name" value="HAD-like"/>
    <property type="match status" value="1"/>
</dbReference>